<keyword evidence="1" id="KW-1133">Transmembrane helix</keyword>
<name>A0A2D3UXM5_9PEZI</name>
<gene>
    <name evidence="2" type="ORF">RCC_01735</name>
</gene>
<evidence type="ECO:0000313" key="3">
    <source>
        <dbReference type="Proteomes" id="UP000225277"/>
    </source>
</evidence>
<keyword evidence="1" id="KW-0812">Transmembrane</keyword>
<keyword evidence="1" id="KW-0472">Membrane</keyword>
<evidence type="ECO:0000256" key="1">
    <source>
        <dbReference type="SAM" id="Phobius"/>
    </source>
</evidence>
<accession>A0A2D3UXM5</accession>
<dbReference type="RefSeq" id="XP_023622790.1">
    <property type="nucleotide sequence ID" value="XM_023767022.1"/>
</dbReference>
<dbReference type="GeneID" id="35596965"/>
<dbReference type="EMBL" id="FJUY01000002">
    <property type="protein sequence ID" value="CZT15896.1"/>
    <property type="molecule type" value="Genomic_DNA"/>
</dbReference>
<organism evidence="2 3">
    <name type="scientific">Ramularia collo-cygni</name>
    <dbReference type="NCBI Taxonomy" id="112498"/>
    <lineage>
        <taxon>Eukaryota</taxon>
        <taxon>Fungi</taxon>
        <taxon>Dikarya</taxon>
        <taxon>Ascomycota</taxon>
        <taxon>Pezizomycotina</taxon>
        <taxon>Dothideomycetes</taxon>
        <taxon>Dothideomycetidae</taxon>
        <taxon>Mycosphaerellales</taxon>
        <taxon>Mycosphaerellaceae</taxon>
        <taxon>Ramularia</taxon>
    </lineage>
</organism>
<reference evidence="2 3" key="1">
    <citation type="submission" date="2016-03" db="EMBL/GenBank/DDBJ databases">
        <authorList>
            <person name="Ploux O."/>
        </authorList>
    </citation>
    <scope>NUCLEOTIDE SEQUENCE [LARGE SCALE GENOMIC DNA]</scope>
    <source>
        <strain evidence="2 3">URUG2</strain>
    </source>
</reference>
<dbReference type="Proteomes" id="UP000225277">
    <property type="component" value="Unassembled WGS sequence"/>
</dbReference>
<feature type="transmembrane region" description="Helical" evidence="1">
    <location>
        <begin position="106"/>
        <end position="126"/>
    </location>
</feature>
<proteinExistence type="predicted"/>
<protein>
    <submittedName>
        <fullName evidence="2">Uncharacterized protein</fullName>
    </submittedName>
</protein>
<sequence>MAQVDPGTCPPSSSSYNSTYVTESDWWKKNPTALCGFNAQQQLYTSNLTSCCVQDTVQLYSGCFYYCQPINEDSFGRCVNNILNVTSGFGTICNGKSATEGAASGMLPMSGIAGLWVVGLCVWNAFR</sequence>
<keyword evidence="3" id="KW-1185">Reference proteome</keyword>
<dbReference type="AlphaFoldDB" id="A0A2D3UXM5"/>
<evidence type="ECO:0000313" key="2">
    <source>
        <dbReference type="EMBL" id="CZT15896.1"/>
    </source>
</evidence>